<name>A0A9E7FG26_9LILI</name>
<keyword evidence="3" id="KW-1185">Reference proteome</keyword>
<dbReference type="GO" id="GO:0006629">
    <property type="term" value="P:lipid metabolic process"/>
    <property type="evidence" value="ECO:0007669"/>
    <property type="project" value="InterPro"/>
</dbReference>
<protein>
    <recommendedName>
        <fullName evidence="1">Partial AB-hydrolase lipase domain-containing protein</fullName>
    </recommendedName>
</protein>
<dbReference type="AlphaFoldDB" id="A0A9E7FG26"/>
<dbReference type="PANTHER" id="PTHR11005">
    <property type="entry name" value="LYSOSOMAL ACID LIPASE-RELATED"/>
    <property type="match status" value="1"/>
</dbReference>
<evidence type="ECO:0000313" key="2">
    <source>
        <dbReference type="EMBL" id="URD93552.1"/>
    </source>
</evidence>
<dbReference type="EMBL" id="CP097505">
    <property type="protein sequence ID" value="URD93552.1"/>
    <property type="molecule type" value="Genomic_DNA"/>
</dbReference>
<evidence type="ECO:0000259" key="1">
    <source>
        <dbReference type="Pfam" id="PF04083"/>
    </source>
</evidence>
<feature type="domain" description="Partial AB-hydrolase lipase" evidence="1">
    <location>
        <begin position="214"/>
        <end position="269"/>
    </location>
</feature>
<dbReference type="Pfam" id="PF04083">
    <property type="entry name" value="Abhydro_lipase"/>
    <property type="match status" value="1"/>
</dbReference>
<dbReference type="OrthoDB" id="9974421at2759"/>
<dbReference type="FunFam" id="3.40.50.1820:FF:000126">
    <property type="entry name" value="Lipase"/>
    <property type="match status" value="1"/>
</dbReference>
<dbReference type="Gene3D" id="3.40.50.1820">
    <property type="entry name" value="alpha/beta hydrolase"/>
    <property type="match status" value="1"/>
</dbReference>
<reference evidence="2" key="1">
    <citation type="submission" date="2022-05" db="EMBL/GenBank/DDBJ databases">
        <title>The Musa troglodytarum L. genome provides insights into the mechanism of non-climacteric behaviour and enrichment of carotenoids.</title>
        <authorList>
            <person name="Wang J."/>
        </authorList>
    </citation>
    <scope>NUCLEOTIDE SEQUENCE</scope>
    <source>
        <tissue evidence="2">Leaf</tissue>
    </source>
</reference>
<sequence>MGSSEAEVFSSRTEVPLHPPWELLQRERVDADAAATPPPTTCKEIRIKEENNPSAGQPRHRLAVSPRWESRPIAFALLRWVAPSVSFPGYRGPHCGRPSQRWPCKGLARSQKNRGMAAGWTQRRRGGPYFGRGGAALGRWAGVSSRPFSWGEETPTGRGRITVGRTGQRRAQVVDVPLQSVPNGSHQYEHLIRQVVASDPPSPANGACKSVTGTYGYKCEEHEVTTKDGYILSVQRIPVGRSPARSGGSGTPILLQHGLFMDGLGWLLSSPDESLGYILADEGYDVWIANSRGTKHSLGHTLFSSDDPEYWDWSWDELAEYDLPATVEYVYGRTGKQKLHYVGHSLGTLMALAAFCHSELQEMVRSAVLLSPIAYLNQIRPAFVRIGVEFFVPEIFNRMGVRRFFPFGSFLNKHLFRICWLPGISCLHLLTAYAGKNCCLSSPAAHRYLEHGPQPTATKNIMHLSQMIRRGTLAKFDYDDCDKNTKHYGQEVPPAYDISSFPHDLPLLLGYGGEDGLSDGGDGMRLMDGLRFHDQQKLTVLYRLDYGHDDFIMAVNAKQLVYDRVIAFLKLH</sequence>
<dbReference type="SUPFAM" id="SSF53474">
    <property type="entry name" value="alpha/beta-Hydrolases"/>
    <property type="match status" value="1"/>
</dbReference>
<evidence type="ECO:0000313" key="3">
    <source>
        <dbReference type="Proteomes" id="UP001055439"/>
    </source>
</evidence>
<organism evidence="2 3">
    <name type="scientific">Musa troglodytarum</name>
    <name type="common">fe'i banana</name>
    <dbReference type="NCBI Taxonomy" id="320322"/>
    <lineage>
        <taxon>Eukaryota</taxon>
        <taxon>Viridiplantae</taxon>
        <taxon>Streptophyta</taxon>
        <taxon>Embryophyta</taxon>
        <taxon>Tracheophyta</taxon>
        <taxon>Spermatophyta</taxon>
        <taxon>Magnoliopsida</taxon>
        <taxon>Liliopsida</taxon>
        <taxon>Zingiberales</taxon>
        <taxon>Musaceae</taxon>
        <taxon>Musa</taxon>
    </lineage>
</organism>
<gene>
    <name evidence="2" type="ORF">MUK42_01051</name>
</gene>
<dbReference type="InterPro" id="IPR029058">
    <property type="entry name" value="AB_hydrolase_fold"/>
</dbReference>
<accession>A0A9E7FG26</accession>
<dbReference type="InterPro" id="IPR006693">
    <property type="entry name" value="AB_hydrolase_lipase"/>
</dbReference>
<proteinExistence type="predicted"/>
<dbReference type="Proteomes" id="UP001055439">
    <property type="component" value="Chromosome 3"/>
</dbReference>